<feature type="compositionally biased region" description="Basic residues" evidence="1">
    <location>
        <begin position="115"/>
        <end position="132"/>
    </location>
</feature>
<dbReference type="EMBL" id="JANAVB010025533">
    <property type="protein sequence ID" value="KAJ6820584.1"/>
    <property type="molecule type" value="Genomic_DNA"/>
</dbReference>
<evidence type="ECO:0000313" key="2">
    <source>
        <dbReference type="EMBL" id="KAJ6820584.1"/>
    </source>
</evidence>
<name>A0AAX6FW18_IRIPA</name>
<accession>A0AAX6FW18</accession>
<feature type="region of interest" description="Disordered" evidence="1">
    <location>
        <begin position="92"/>
        <end position="216"/>
    </location>
</feature>
<protein>
    <submittedName>
        <fullName evidence="2">Uncharacterized protein</fullName>
    </submittedName>
</protein>
<proteinExistence type="predicted"/>
<dbReference type="AlphaFoldDB" id="A0AAX6FW18"/>
<feature type="compositionally biased region" description="Basic and acidic residues" evidence="1">
    <location>
        <begin position="206"/>
        <end position="216"/>
    </location>
</feature>
<keyword evidence="3" id="KW-1185">Reference proteome</keyword>
<feature type="compositionally biased region" description="Basic residues" evidence="1">
    <location>
        <begin position="155"/>
        <end position="164"/>
    </location>
</feature>
<sequence>MGKIRSLPVGSNSAIAGTATIWRGRSQGRPGWQLVEVSGMSALTCDDPTTLAADLEGRGSARRSTLVGGDEVLRRGADAGVMRIRSRAEGRGRGLSGIVPSARGATTASSDGRRSSRGKARRSLVKHQRRMPARVGGSHPPRRRGVLAREGRRGWGGRRRRRRRREADGSGAKVRTAAVHHPRPRGLAIVAAPDARGSLGAGRPGTTERDSGSESG</sequence>
<organism evidence="2 3">
    <name type="scientific">Iris pallida</name>
    <name type="common">Sweet iris</name>
    <dbReference type="NCBI Taxonomy" id="29817"/>
    <lineage>
        <taxon>Eukaryota</taxon>
        <taxon>Viridiplantae</taxon>
        <taxon>Streptophyta</taxon>
        <taxon>Embryophyta</taxon>
        <taxon>Tracheophyta</taxon>
        <taxon>Spermatophyta</taxon>
        <taxon>Magnoliopsida</taxon>
        <taxon>Liliopsida</taxon>
        <taxon>Asparagales</taxon>
        <taxon>Iridaceae</taxon>
        <taxon>Iridoideae</taxon>
        <taxon>Irideae</taxon>
        <taxon>Iris</taxon>
    </lineage>
</organism>
<evidence type="ECO:0000256" key="1">
    <source>
        <dbReference type="SAM" id="MobiDB-lite"/>
    </source>
</evidence>
<evidence type="ECO:0000313" key="3">
    <source>
        <dbReference type="Proteomes" id="UP001140949"/>
    </source>
</evidence>
<reference evidence="2" key="2">
    <citation type="submission" date="2023-04" db="EMBL/GenBank/DDBJ databases">
        <authorList>
            <person name="Bruccoleri R.E."/>
            <person name="Oakeley E.J."/>
            <person name="Faust A.-M."/>
            <person name="Dessus-Babus S."/>
            <person name="Altorfer M."/>
            <person name="Burckhardt D."/>
            <person name="Oertli M."/>
            <person name="Naumann U."/>
            <person name="Petersen F."/>
            <person name="Wong J."/>
        </authorList>
    </citation>
    <scope>NUCLEOTIDE SEQUENCE</scope>
    <source>
        <strain evidence="2">GSM-AAB239-AS_SAM_17_03QT</strain>
        <tissue evidence="2">Leaf</tissue>
    </source>
</reference>
<dbReference type="Proteomes" id="UP001140949">
    <property type="component" value="Unassembled WGS sequence"/>
</dbReference>
<gene>
    <name evidence="2" type="ORF">M6B38_397410</name>
</gene>
<comment type="caution">
    <text evidence="2">The sequence shown here is derived from an EMBL/GenBank/DDBJ whole genome shotgun (WGS) entry which is preliminary data.</text>
</comment>
<reference evidence="2" key="1">
    <citation type="journal article" date="2023" name="GigaByte">
        <title>Genome assembly of the bearded iris, Iris pallida Lam.</title>
        <authorList>
            <person name="Bruccoleri R.E."/>
            <person name="Oakeley E.J."/>
            <person name="Faust A.M.E."/>
            <person name="Altorfer M."/>
            <person name="Dessus-Babus S."/>
            <person name="Burckhardt D."/>
            <person name="Oertli M."/>
            <person name="Naumann U."/>
            <person name="Petersen F."/>
            <person name="Wong J."/>
        </authorList>
    </citation>
    <scope>NUCLEOTIDE SEQUENCE</scope>
    <source>
        <strain evidence="2">GSM-AAB239-AS_SAM_17_03QT</strain>
    </source>
</reference>